<dbReference type="GO" id="GO:0005576">
    <property type="term" value="C:extracellular region"/>
    <property type="evidence" value="ECO:0007669"/>
    <property type="project" value="TreeGrafter"/>
</dbReference>
<dbReference type="AlphaFoldDB" id="A0A1V1P453"/>
<gene>
    <name evidence="3" type="ORF">OMM_03841</name>
</gene>
<evidence type="ECO:0000259" key="2">
    <source>
        <dbReference type="Pfam" id="PF07007"/>
    </source>
</evidence>
<accession>A0A1V1P453</accession>
<feature type="signal peptide" evidence="1">
    <location>
        <begin position="1"/>
        <end position="22"/>
    </location>
</feature>
<dbReference type="Gene3D" id="1.20.1270.180">
    <property type="match status" value="1"/>
</dbReference>
<organism evidence="3 4">
    <name type="scientific">Candidatus Magnetoglobus multicellularis str. Araruama</name>
    <dbReference type="NCBI Taxonomy" id="890399"/>
    <lineage>
        <taxon>Bacteria</taxon>
        <taxon>Pseudomonadati</taxon>
        <taxon>Thermodesulfobacteriota</taxon>
        <taxon>Desulfobacteria</taxon>
        <taxon>Desulfobacterales</taxon>
        <taxon>Desulfobacteraceae</taxon>
        <taxon>Candidatus Magnetoglobus</taxon>
    </lineage>
</organism>
<keyword evidence="1" id="KW-0732">Signal</keyword>
<dbReference type="Proteomes" id="UP000189670">
    <property type="component" value="Unassembled WGS sequence"/>
</dbReference>
<feature type="domain" description="Lysozyme inhibitor LprI-like N-terminal" evidence="2">
    <location>
        <begin position="27"/>
        <end position="85"/>
    </location>
</feature>
<dbReference type="InterPro" id="IPR009739">
    <property type="entry name" value="LprI-like_N"/>
</dbReference>
<dbReference type="Pfam" id="PF07007">
    <property type="entry name" value="LprI"/>
    <property type="match status" value="1"/>
</dbReference>
<evidence type="ECO:0000313" key="4">
    <source>
        <dbReference type="Proteomes" id="UP000189670"/>
    </source>
</evidence>
<evidence type="ECO:0000313" key="3">
    <source>
        <dbReference type="EMBL" id="ETR69591.1"/>
    </source>
</evidence>
<dbReference type="PANTHER" id="PTHR37549:SF1">
    <property type="entry name" value="LIPOPROTEIN LPRI"/>
    <property type="match status" value="1"/>
</dbReference>
<comment type="caution">
    <text evidence="3">The sequence shown here is derived from an EMBL/GenBank/DDBJ whole genome shotgun (WGS) entry which is preliminary data.</text>
</comment>
<evidence type="ECO:0000256" key="1">
    <source>
        <dbReference type="SAM" id="SignalP"/>
    </source>
</evidence>
<dbReference type="EMBL" id="ATBP01000606">
    <property type="protein sequence ID" value="ETR69591.1"/>
    <property type="molecule type" value="Genomic_DNA"/>
</dbReference>
<dbReference type="PANTHER" id="PTHR37549">
    <property type="entry name" value="LIPOPROTEIN LPRI"/>
    <property type="match status" value="1"/>
</dbReference>
<dbReference type="InterPro" id="IPR052755">
    <property type="entry name" value="Lysozyme_Inhibitor_LprI"/>
</dbReference>
<proteinExistence type="predicted"/>
<name>A0A1V1P453_9BACT</name>
<sequence length="270" mass="31219">MKRLMLFLSIVLLFVQSNTVFSAGFDCKKASTKVEKLICGNSVLNALDEKLNETYFKTKKQLPKKQFDSVQKEQKKWVKSRNKSLCRDEKSCIIAYCDRLRKLQNLLVSPFLTEVNKSFTYRQQVIHPGLIKEFEILNSDNDPPMTVAVDIDASFKSNEYSEDVEVSKDEWNLIKVPNEYEEGAFYKYKWLGKIRPDIHVVKTLSWEGGRMVECSVICVKFSIRNGYDVNGLPSQRLTMNVVKRIYASDDSKIKLLDDRIICDGSESVFY</sequence>
<feature type="chain" id="PRO_5010729371" description="Lysozyme inhibitor LprI-like N-terminal domain-containing protein" evidence="1">
    <location>
        <begin position="23"/>
        <end position="270"/>
    </location>
</feature>
<protein>
    <recommendedName>
        <fullName evidence="2">Lysozyme inhibitor LprI-like N-terminal domain-containing protein</fullName>
    </recommendedName>
</protein>
<reference evidence="4" key="1">
    <citation type="submission" date="2012-11" db="EMBL/GenBank/DDBJ databases">
        <authorList>
            <person name="Lucero-Rivera Y.E."/>
            <person name="Tovar-Ramirez D."/>
        </authorList>
    </citation>
    <scope>NUCLEOTIDE SEQUENCE [LARGE SCALE GENOMIC DNA]</scope>
    <source>
        <strain evidence="4">Araruama</strain>
    </source>
</reference>